<dbReference type="Proteomes" id="UP001201163">
    <property type="component" value="Unassembled WGS sequence"/>
</dbReference>
<evidence type="ECO:0000313" key="2">
    <source>
        <dbReference type="EMBL" id="KAH8994086.1"/>
    </source>
</evidence>
<organism evidence="2 3">
    <name type="scientific">Lactarius akahatsu</name>
    <dbReference type="NCBI Taxonomy" id="416441"/>
    <lineage>
        <taxon>Eukaryota</taxon>
        <taxon>Fungi</taxon>
        <taxon>Dikarya</taxon>
        <taxon>Basidiomycota</taxon>
        <taxon>Agaricomycotina</taxon>
        <taxon>Agaricomycetes</taxon>
        <taxon>Russulales</taxon>
        <taxon>Russulaceae</taxon>
        <taxon>Lactarius</taxon>
    </lineage>
</organism>
<keyword evidence="3" id="KW-1185">Reference proteome</keyword>
<proteinExistence type="predicted"/>
<feature type="compositionally biased region" description="Basic and acidic residues" evidence="1">
    <location>
        <begin position="29"/>
        <end position="44"/>
    </location>
</feature>
<evidence type="ECO:0000313" key="3">
    <source>
        <dbReference type="Proteomes" id="UP001201163"/>
    </source>
</evidence>
<feature type="region of interest" description="Disordered" evidence="1">
    <location>
        <begin position="1"/>
        <end position="92"/>
    </location>
</feature>
<reference evidence="2" key="1">
    <citation type="submission" date="2022-01" db="EMBL/GenBank/DDBJ databases">
        <title>Comparative genomics reveals a dynamic genome evolution in the ectomycorrhizal milk-cap (Lactarius) mushrooms.</title>
        <authorList>
            <consortium name="DOE Joint Genome Institute"/>
            <person name="Lebreton A."/>
            <person name="Tang N."/>
            <person name="Kuo A."/>
            <person name="LaButti K."/>
            <person name="Drula E."/>
            <person name="Barry K."/>
            <person name="Clum A."/>
            <person name="Lipzen A."/>
            <person name="Mousain D."/>
            <person name="Ng V."/>
            <person name="Wang R."/>
            <person name="Wang X."/>
            <person name="Dai Y."/>
            <person name="Henrissat B."/>
            <person name="Grigoriev I.V."/>
            <person name="Guerin-Laguette A."/>
            <person name="Yu F."/>
            <person name="Martin F.M."/>
        </authorList>
    </citation>
    <scope>NUCLEOTIDE SEQUENCE</scope>
    <source>
        <strain evidence="2">QP</strain>
    </source>
</reference>
<dbReference type="EMBL" id="JAKELL010000016">
    <property type="protein sequence ID" value="KAH8994086.1"/>
    <property type="molecule type" value="Genomic_DNA"/>
</dbReference>
<feature type="region of interest" description="Disordered" evidence="1">
    <location>
        <begin position="124"/>
        <end position="144"/>
    </location>
</feature>
<evidence type="ECO:0000256" key="1">
    <source>
        <dbReference type="SAM" id="MobiDB-lite"/>
    </source>
</evidence>
<accession>A0AAD4LM76</accession>
<feature type="compositionally biased region" description="Low complexity" evidence="1">
    <location>
        <begin position="67"/>
        <end position="82"/>
    </location>
</feature>
<sequence length="247" mass="26711">MHQSSIRNAGPAQPSHIPVRSPGRVPKIKNGDEKEFTDGHRHATTEFAEASGAIPPTVCIQPSPGPELESTSNSELENLVSNHPKSDESSAQDVLAPIARPIEVPPPDSEKLQSPPPAESLLAQAERRSNPSFDASSLPTSPCLTLSTLTPPGRYRRQFVCDGGLLNLDQTTARASRPPGAWAATPARSQTFAYTIELDPIIHGDTRLCSYPRVHAPRSNTRATWGLVFNNTWLTSSEESHESADQD</sequence>
<name>A0AAD4LM76_9AGAM</name>
<dbReference type="AlphaFoldDB" id="A0AAD4LM76"/>
<comment type="caution">
    <text evidence="2">The sequence shown here is derived from an EMBL/GenBank/DDBJ whole genome shotgun (WGS) entry which is preliminary data.</text>
</comment>
<gene>
    <name evidence="2" type="ORF">EDB92DRAFT_1944349</name>
</gene>
<protein>
    <submittedName>
        <fullName evidence="2">Uncharacterized protein</fullName>
    </submittedName>
</protein>